<dbReference type="PANTHER" id="PTHR11439:SF440">
    <property type="entry name" value="INTEGRASE CATALYTIC DOMAIN-CONTAINING PROTEIN"/>
    <property type="match status" value="1"/>
</dbReference>
<dbReference type="PANTHER" id="PTHR11439">
    <property type="entry name" value="GAG-POL-RELATED RETROTRANSPOSON"/>
    <property type="match status" value="1"/>
</dbReference>
<accession>A0AAV8HWP1</accession>
<protein>
    <submittedName>
        <fullName evidence="1">Copia protein</fullName>
    </submittedName>
</protein>
<dbReference type="Proteomes" id="UP001140206">
    <property type="component" value="Chromosome 1"/>
</dbReference>
<dbReference type="InterPro" id="IPR043502">
    <property type="entry name" value="DNA/RNA_pol_sf"/>
</dbReference>
<dbReference type="AlphaFoldDB" id="A0AAV8HWP1"/>
<organism evidence="1 2">
    <name type="scientific">Rhynchospora pubera</name>
    <dbReference type="NCBI Taxonomy" id="906938"/>
    <lineage>
        <taxon>Eukaryota</taxon>
        <taxon>Viridiplantae</taxon>
        <taxon>Streptophyta</taxon>
        <taxon>Embryophyta</taxon>
        <taxon>Tracheophyta</taxon>
        <taxon>Spermatophyta</taxon>
        <taxon>Magnoliopsida</taxon>
        <taxon>Liliopsida</taxon>
        <taxon>Poales</taxon>
        <taxon>Cyperaceae</taxon>
        <taxon>Cyperoideae</taxon>
        <taxon>Rhynchosporeae</taxon>
        <taxon>Rhynchospora</taxon>
    </lineage>
</organism>
<dbReference type="SUPFAM" id="SSF56672">
    <property type="entry name" value="DNA/RNA polymerases"/>
    <property type="match status" value="1"/>
</dbReference>
<sequence>MQKNKHVKITAYSDADWAGSSDRRSTTGYCTFVGGNLVTWRSKKQPVVARSSAEAEYRAMASTTSEVIWLKQLMHDIGVPCDYPIPMFCDNQAARHIANNPVFRERTKHIEIDCHFI</sequence>
<dbReference type="CDD" id="cd09272">
    <property type="entry name" value="RNase_HI_RT_Ty1"/>
    <property type="match status" value="1"/>
</dbReference>
<dbReference type="EMBL" id="JAMFTS010000001">
    <property type="protein sequence ID" value="KAJ4819483.1"/>
    <property type="molecule type" value="Genomic_DNA"/>
</dbReference>
<proteinExistence type="predicted"/>
<evidence type="ECO:0000313" key="2">
    <source>
        <dbReference type="Proteomes" id="UP001140206"/>
    </source>
</evidence>
<reference evidence="1" key="1">
    <citation type="submission" date="2022-08" db="EMBL/GenBank/DDBJ databases">
        <authorList>
            <person name="Marques A."/>
        </authorList>
    </citation>
    <scope>NUCLEOTIDE SEQUENCE</scope>
    <source>
        <strain evidence="1">RhyPub2mFocal</strain>
        <tissue evidence="1">Leaves</tissue>
    </source>
</reference>
<comment type="caution">
    <text evidence="1">The sequence shown here is derived from an EMBL/GenBank/DDBJ whole genome shotgun (WGS) entry which is preliminary data.</text>
</comment>
<keyword evidence="2" id="KW-1185">Reference proteome</keyword>
<gene>
    <name evidence="1" type="ORF">LUZ62_032049</name>
</gene>
<evidence type="ECO:0000313" key="1">
    <source>
        <dbReference type="EMBL" id="KAJ4819483.1"/>
    </source>
</evidence>
<name>A0AAV8HWP1_9POAL</name>